<evidence type="ECO:0000256" key="2">
    <source>
        <dbReference type="ARBA" id="ARBA00007884"/>
    </source>
</evidence>
<comment type="similarity">
    <text evidence="2">Belongs to the CIA30 family.</text>
</comment>
<dbReference type="PANTHER" id="PTHR13194:SF18">
    <property type="entry name" value="COMPLEX I INTERMEDIATE-ASSOCIATED PROTEIN 30, MITOCHONDRIAL"/>
    <property type="match status" value="1"/>
</dbReference>
<evidence type="ECO:0000256" key="4">
    <source>
        <dbReference type="ARBA" id="ARBA00023186"/>
    </source>
</evidence>
<name>A0A4P9ZQ07_9FUNG</name>
<dbReference type="Proteomes" id="UP000268162">
    <property type="component" value="Unassembled WGS sequence"/>
</dbReference>
<evidence type="ECO:0000256" key="3">
    <source>
        <dbReference type="ARBA" id="ARBA00023128"/>
    </source>
</evidence>
<sequence length="212" mass="24744">MSLEHLKWKPEMDMYKLNTAADVDRWVVGSDKDIGGYSTAKLEITEANTGLFHGHLSQDIPNDAKIVRSGYAAIRSKKNEKVMLQEAAWDTVPFRYLSLRVKGDRRKYLVNISTSSFIKTDLYQHRLFLRTPGQWEIVHLPFRFFAMTNNGSFVSQHIDMYREMVETIGISLSDKQPGPFRLEIDWIKATNTEDTDGDYDRMDYGRMKFRFR</sequence>
<dbReference type="GO" id="GO:0051082">
    <property type="term" value="F:unfolded protein binding"/>
    <property type="evidence" value="ECO:0007669"/>
    <property type="project" value="TreeGrafter"/>
</dbReference>
<gene>
    <name evidence="6" type="ORF">BJ085DRAFT_15227</name>
</gene>
<evidence type="ECO:0000256" key="1">
    <source>
        <dbReference type="ARBA" id="ARBA00004173"/>
    </source>
</evidence>
<feature type="domain" description="NADH:ubiquinone oxidoreductase intermediate-associated protein 30" evidence="5">
    <location>
        <begin position="17"/>
        <end position="184"/>
    </location>
</feature>
<evidence type="ECO:0000259" key="5">
    <source>
        <dbReference type="Pfam" id="PF08547"/>
    </source>
</evidence>
<dbReference type="InterPro" id="IPR039131">
    <property type="entry name" value="NDUFAF1"/>
</dbReference>
<dbReference type="STRING" id="215637.A0A4P9ZQ07"/>
<dbReference type="InterPro" id="IPR013857">
    <property type="entry name" value="NADH-UbQ_OxRdtase-assoc_prot30"/>
</dbReference>
<evidence type="ECO:0000313" key="7">
    <source>
        <dbReference type="Proteomes" id="UP000268162"/>
    </source>
</evidence>
<dbReference type="InterPro" id="IPR008979">
    <property type="entry name" value="Galactose-bd-like_sf"/>
</dbReference>
<protein>
    <submittedName>
        <fullName evidence="6">Complex I intermediate-associated protein 30-domain-containing protein</fullName>
    </submittedName>
</protein>
<comment type="subcellular location">
    <subcellularLocation>
        <location evidence="1">Mitochondrion</location>
    </subcellularLocation>
</comment>
<dbReference type="SUPFAM" id="SSF49785">
    <property type="entry name" value="Galactose-binding domain-like"/>
    <property type="match status" value="1"/>
</dbReference>
<keyword evidence="7" id="KW-1185">Reference proteome</keyword>
<dbReference type="PANTHER" id="PTHR13194">
    <property type="entry name" value="COMPLEX I INTERMEDIATE-ASSOCIATED PROTEIN 30"/>
    <property type="match status" value="1"/>
</dbReference>
<dbReference type="Pfam" id="PF08547">
    <property type="entry name" value="CIA30"/>
    <property type="match status" value="1"/>
</dbReference>
<keyword evidence="3" id="KW-0496">Mitochondrion</keyword>
<dbReference type="EMBL" id="ML002866">
    <property type="protein sequence ID" value="RKP35453.1"/>
    <property type="molecule type" value="Genomic_DNA"/>
</dbReference>
<organism evidence="6 7">
    <name type="scientific">Dimargaris cristalligena</name>
    <dbReference type="NCBI Taxonomy" id="215637"/>
    <lineage>
        <taxon>Eukaryota</taxon>
        <taxon>Fungi</taxon>
        <taxon>Fungi incertae sedis</taxon>
        <taxon>Zoopagomycota</taxon>
        <taxon>Kickxellomycotina</taxon>
        <taxon>Dimargaritomycetes</taxon>
        <taxon>Dimargaritales</taxon>
        <taxon>Dimargaritaceae</taxon>
        <taxon>Dimargaris</taxon>
    </lineage>
</organism>
<dbReference type="GO" id="GO:0010257">
    <property type="term" value="P:NADH dehydrogenase complex assembly"/>
    <property type="evidence" value="ECO:0007669"/>
    <property type="project" value="TreeGrafter"/>
</dbReference>
<dbReference type="GO" id="GO:0005739">
    <property type="term" value="C:mitochondrion"/>
    <property type="evidence" value="ECO:0007669"/>
    <property type="project" value="UniProtKB-SubCell"/>
</dbReference>
<reference evidence="7" key="1">
    <citation type="journal article" date="2018" name="Nat. Microbiol.">
        <title>Leveraging single-cell genomics to expand the fungal tree of life.</title>
        <authorList>
            <person name="Ahrendt S.R."/>
            <person name="Quandt C.A."/>
            <person name="Ciobanu D."/>
            <person name="Clum A."/>
            <person name="Salamov A."/>
            <person name="Andreopoulos B."/>
            <person name="Cheng J.F."/>
            <person name="Woyke T."/>
            <person name="Pelin A."/>
            <person name="Henrissat B."/>
            <person name="Reynolds N.K."/>
            <person name="Benny G.L."/>
            <person name="Smith M.E."/>
            <person name="James T.Y."/>
            <person name="Grigoriev I.V."/>
        </authorList>
    </citation>
    <scope>NUCLEOTIDE SEQUENCE [LARGE SCALE GENOMIC DNA]</scope>
    <source>
        <strain evidence="7">RSA 468</strain>
    </source>
</reference>
<dbReference type="AlphaFoldDB" id="A0A4P9ZQ07"/>
<dbReference type="GO" id="GO:0006120">
    <property type="term" value="P:mitochondrial electron transport, NADH to ubiquinone"/>
    <property type="evidence" value="ECO:0007669"/>
    <property type="project" value="TreeGrafter"/>
</dbReference>
<accession>A0A4P9ZQ07</accession>
<evidence type="ECO:0000313" key="6">
    <source>
        <dbReference type="EMBL" id="RKP35453.1"/>
    </source>
</evidence>
<proteinExistence type="inferred from homology"/>
<keyword evidence="4" id="KW-0143">Chaperone</keyword>